<dbReference type="Proteomes" id="UP001159363">
    <property type="component" value="Chromosome 1"/>
</dbReference>
<organism evidence="1 2">
    <name type="scientific">Dryococelus australis</name>
    <dbReference type="NCBI Taxonomy" id="614101"/>
    <lineage>
        <taxon>Eukaryota</taxon>
        <taxon>Metazoa</taxon>
        <taxon>Ecdysozoa</taxon>
        <taxon>Arthropoda</taxon>
        <taxon>Hexapoda</taxon>
        <taxon>Insecta</taxon>
        <taxon>Pterygota</taxon>
        <taxon>Neoptera</taxon>
        <taxon>Polyneoptera</taxon>
        <taxon>Phasmatodea</taxon>
        <taxon>Verophasmatodea</taxon>
        <taxon>Anareolatae</taxon>
        <taxon>Phasmatidae</taxon>
        <taxon>Eurycanthinae</taxon>
        <taxon>Dryococelus</taxon>
    </lineage>
</organism>
<accession>A0ABQ9IN40</accession>
<name>A0ABQ9IN40_9NEOP</name>
<protein>
    <submittedName>
        <fullName evidence="1">Uncharacterized protein</fullName>
    </submittedName>
</protein>
<keyword evidence="2" id="KW-1185">Reference proteome</keyword>
<dbReference type="EMBL" id="JARBHB010000001">
    <property type="protein sequence ID" value="KAJ8898096.1"/>
    <property type="molecule type" value="Genomic_DNA"/>
</dbReference>
<sequence>MQGQGKRESLEKIRRSVALYGTVLRCENPGSTMQGNRNRHDDAVDRTAYRLVNSNAIRDVIGQSLYRKSSTDTTARDEVEVSDAERFEAMGVVEAGFGKDKTG</sequence>
<gene>
    <name evidence="1" type="ORF">PR048_003456</name>
</gene>
<reference evidence="1 2" key="1">
    <citation type="submission" date="2023-02" db="EMBL/GenBank/DDBJ databases">
        <title>LHISI_Scaffold_Assembly.</title>
        <authorList>
            <person name="Stuart O.P."/>
            <person name="Cleave R."/>
            <person name="Magrath M.J.L."/>
            <person name="Mikheyev A.S."/>
        </authorList>
    </citation>
    <scope>NUCLEOTIDE SEQUENCE [LARGE SCALE GENOMIC DNA]</scope>
    <source>
        <strain evidence="1">Daus_M_001</strain>
        <tissue evidence="1">Leg muscle</tissue>
    </source>
</reference>
<proteinExistence type="predicted"/>
<evidence type="ECO:0000313" key="2">
    <source>
        <dbReference type="Proteomes" id="UP001159363"/>
    </source>
</evidence>
<comment type="caution">
    <text evidence="1">The sequence shown here is derived from an EMBL/GenBank/DDBJ whole genome shotgun (WGS) entry which is preliminary data.</text>
</comment>
<evidence type="ECO:0000313" key="1">
    <source>
        <dbReference type="EMBL" id="KAJ8898096.1"/>
    </source>
</evidence>